<dbReference type="OrthoDB" id="190426at2"/>
<reference evidence="2" key="2">
    <citation type="submission" date="2015-03" db="EMBL/GenBank/DDBJ databases">
        <title>Genome sequence of Paenibacillus beijingensis strain DSM 24997T.</title>
        <authorList>
            <person name="Kwak Y."/>
            <person name="Shin J.-H."/>
        </authorList>
    </citation>
    <scope>NUCLEOTIDE SEQUENCE [LARGE SCALE GENOMIC DNA]</scope>
    <source>
        <strain evidence="2">DSM 24997</strain>
    </source>
</reference>
<dbReference type="InterPro" id="IPR024992">
    <property type="entry name" value="DUF3891"/>
</dbReference>
<reference evidence="1 2" key="1">
    <citation type="journal article" date="2015" name="J. Biotechnol.">
        <title>Complete genome sequence of Paenibacillus beijingensis 7188(T) (=DSM 24997(T)), a novel rhizobacterium from jujube garden soil.</title>
        <authorList>
            <person name="Kwak Y."/>
            <person name="Shin J.H."/>
        </authorList>
    </citation>
    <scope>NUCLEOTIDE SEQUENCE [LARGE SCALE GENOMIC DNA]</scope>
    <source>
        <strain evidence="1 2">DSM 24997</strain>
    </source>
</reference>
<evidence type="ECO:0000313" key="2">
    <source>
        <dbReference type="Proteomes" id="UP000032633"/>
    </source>
</evidence>
<dbReference type="PATRIC" id="fig|1126833.4.peg.4035"/>
<protein>
    <recommendedName>
        <fullName evidence="3">DUF3891 domain-containing protein</fullName>
    </recommendedName>
</protein>
<sequence>MFITKHDGQLYIVNQYDHSVQAGEVARRWGNETFARPDHFESLCLAVQKHDIGWVESDEKVLFNEQTGQPVPFLSVNLLQHVDFYGKGYEQVKDEDLYAGLLVGMHWIGLYTSRFGYDPSFTFNIPQELASFIDENITKTQKDWVEMKMQLWNRKERRSLFEDHLWMNYEIVQLMDRLSQYVSMHQADTKNEWVLGPVRQTVDSEGCMITIQGQGDGTVVVDPFPFDDVVETTVLARKIPDIQYGNHKEVYDAMEAAPVEKVVWKFIPKQV</sequence>
<dbReference type="Proteomes" id="UP000032633">
    <property type="component" value="Chromosome"/>
</dbReference>
<dbReference type="RefSeq" id="WP_045671584.1">
    <property type="nucleotide sequence ID" value="NZ_CP011058.1"/>
</dbReference>
<keyword evidence="2" id="KW-1185">Reference proteome</keyword>
<dbReference type="HOGENOM" id="CLU_076871_1_0_9"/>
<proteinExistence type="predicted"/>
<gene>
    <name evidence="1" type="ORF">VN24_18330</name>
</gene>
<evidence type="ECO:0008006" key="3">
    <source>
        <dbReference type="Google" id="ProtNLM"/>
    </source>
</evidence>
<dbReference type="KEGG" id="pbj:VN24_18330"/>
<dbReference type="STRING" id="1126833.VN24_18330"/>
<dbReference type="Pfam" id="PF13030">
    <property type="entry name" value="DUF3891"/>
    <property type="match status" value="1"/>
</dbReference>
<dbReference type="EMBL" id="CP011058">
    <property type="protein sequence ID" value="AJY76156.1"/>
    <property type="molecule type" value="Genomic_DNA"/>
</dbReference>
<evidence type="ECO:0000313" key="1">
    <source>
        <dbReference type="EMBL" id="AJY76156.1"/>
    </source>
</evidence>
<accession>A0A0D5NLN6</accession>
<organism evidence="1 2">
    <name type="scientific">Paenibacillus beijingensis</name>
    <dbReference type="NCBI Taxonomy" id="1126833"/>
    <lineage>
        <taxon>Bacteria</taxon>
        <taxon>Bacillati</taxon>
        <taxon>Bacillota</taxon>
        <taxon>Bacilli</taxon>
        <taxon>Bacillales</taxon>
        <taxon>Paenibacillaceae</taxon>
        <taxon>Paenibacillus</taxon>
    </lineage>
</organism>
<name>A0A0D5NLN6_9BACL</name>
<dbReference type="AlphaFoldDB" id="A0A0D5NLN6"/>